<dbReference type="RefSeq" id="WP_093664003.1">
    <property type="nucleotide sequence ID" value="NZ_FOCF01000001.1"/>
</dbReference>
<protein>
    <submittedName>
        <fullName evidence="2">Quinol:cytochrome c oxidoreductase pentaheme cytochrome subunit</fullName>
    </submittedName>
</protein>
<dbReference type="SUPFAM" id="SSF48695">
    <property type="entry name" value="Multiheme cytochromes"/>
    <property type="match status" value="1"/>
</dbReference>
<dbReference type="InterPro" id="IPR036280">
    <property type="entry name" value="Multihaem_cyt_sf"/>
</dbReference>
<dbReference type="CDD" id="cd08168">
    <property type="entry name" value="Cytochrom_C3"/>
    <property type="match status" value="1"/>
</dbReference>
<evidence type="ECO:0000313" key="2">
    <source>
        <dbReference type="EMBL" id="SEM57423.1"/>
    </source>
</evidence>
<evidence type="ECO:0000259" key="1">
    <source>
        <dbReference type="Pfam" id="PF14522"/>
    </source>
</evidence>
<evidence type="ECO:0000313" key="3">
    <source>
        <dbReference type="Proteomes" id="UP000199206"/>
    </source>
</evidence>
<accession>A0A1H7ZGM9</accession>
<keyword evidence="3" id="KW-1185">Reference proteome</keyword>
<dbReference type="InterPro" id="IPR029467">
    <property type="entry name" value="Cyt_c7-like"/>
</dbReference>
<dbReference type="Pfam" id="PF14522">
    <property type="entry name" value="Cytochrome_C7"/>
    <property type="match status" value="1"/>
</dbReference>
<dbReference type="EMBL" id="FOCF01000001">
    <property type="protein sequence ID" value="SEM57423.1"/>
    <property type="molecule type" value="Genomic_DNA"/>
</dbReference>
<proteinExistence type="predicted"/>
<gene>
    <name evidence="2" type="ORF">SAMN05192583_0686</name>
</gene>
<dbReference type="AlphaFoldDB" id="A0A1H7ZGM9"/>
<organism evidence="2 3">
    <name type="scientific">Sphingomonas gellani</name>
    <dbReference type="NCBI Taxonomy" id="1166340"/>
    <lineage>
        <taxon>Bacteria</taxon>
        <taxon>Pseudomonadati</taxon>
        <taxon>Pseudomonadota</taxon>
        <taxon>Alphaproteobacteria</taxon>
        <taxon>Sphingomonadales</taxon>
        <taxon>Sphingomonadaceae</taxon>
        <taxon>Sphingomonas</taxon>
    </lineage>
</organism>
<dbReference type="STRING" id="1166340.SAMN05192583_0686"/>
<dbReference type="Proteomes" id="UP000199206">
    <property type="component" value="Unassembled WGS sequence"/>
</dbReference>
<feature type="domain" description="Cytochrome c7-like" evidence="1">
    <location>
        <begin position="125"/>
        <end position="219"/>
    </location>
</feature>
<name>A0A1H7ZGM9_9SPHN</name>
<dbReference type="PANTHER" id="PTHR39425">
    <property type="entry name" value="LIPOPROTEIN CYTOCHROME C"/>
    <property type="match status" value="1"/>
</dbReference>
<dbReference type="PANTHER" id="PTHR39425:SF1">
    <property type="entry name" value="CYTOCHROME C7-LIKE DOMAIN-CONTAINING PROTEIN"/>
    <property type="match status" value="1"/>
</dbReference>
<sequence>MAQLFRPGANTYARLLLALPLLVAGLLFAGMVVARSGTATGEGRFVEQPVPFSHQHHAGELGIDCRYCHAGVETGAHAGVPPTHTCMTCHYQLYTNAQMLAPVRDSLASGRPIAWRRVNRLPDYVYFDHHAHVNNGVPCAACHGDIRRMPLTRQATPMSMGWCLDCHRAPEERIVAPDRVYSDAPYQRRSGADRAAARATTIRIAHSGRNLTDCSTCHR</sequence>
<dbReference type="Gene3D" id="3.90.10.10">
    <property type="entry name" value="Cytochrome C3"/>
    <property type="match status" value="2"/>
</dbReference>
<dbReference type="OrthoDB" id="9814800at2"/>
<reference evidence="3" key="1">
    <citation type="submission" date="2016-10" db="EMBL/GenBank/DDBJ databases">
        <authorList>
            <person name="Varghese N."/>
            <person name="Submissions S."/>
        </authorList>
    </citation>
    <scope>NUCLEOTIDE SEQUENCE [LARGE SCALE GENOMIC DNA]</scope>
    <source>
        <strain evidence="3">S6-262</strain>
    </source>
</reference>